<dbReference type="Proteomes" id="UP000634136">
    <property type="component" value="Unassembled WGS sequence"/>
</dbReference>
<sequence>MLAHGSLPFSFSEDAFVSATYIINMLPCSTLSGQSPFVNLFNTQPDYAFLRVFGCSCFPLLRPFNKHKMEFRTHECVFIGYSPSHKGYNCLSPSGHVFLSRDVRFNESVFPYPSLFSSPLPSNPLSHCPSVPSNPPKVPSLPTAPCPLLPHDDMPNDAINFINSLATNTTSEASSSSVGSTSAMPTVHPEPTVHARDPSLSSTDSSVIPAAAQSSPADRNNVVFEHKQSCPVEVFSRVSSLWSLGAVIRDDSGALVLAGVTSISRADDVYVIEGLAIQ</sequence>
<comment type="caution">
    <text evidence="3">The sequence shown here is derived from an EMBL/GenBank/DDBJ whole genome shotgun (WGS) entry which is preliminary data.</text>
</comment>
<feature type="region of interest" description="Disordered" evidence="1">
    <location>
        <begin position="172"/>
        <end position="206"/>
    </location>
</feature>
<dbReference type="AlphaFoldDB" id="A0A834SE21"/>
<protein>
    <submittedName>
        <fullName evidence="3">Retrovirus-related Pol polyprotein from transposon TNT 1-94</fullName>
    </submittedName>
</protein>
<name>A0A834SE21_9FABA</name>
<reference evidence="3" key="1">
    <citation type="submission" date="2020-09" db="EMBL/GenBank/DDBJ databases">
        <title>Genome-Enabled Discovery of Anthraquinone Biosynthesis in Senna tora.</title>
        <authorList>
            <person name="Kang S.-H."/>
            <person name="Pandey R.P."/>
            <person name="Lee C.-M."/>
            <person name="Sim J.-S."/>
            <person name="Jeong J.-T."/>
            <person name="Choi B.-S."/>
            <person name="Jung M."/>
            <person name="Ginzburg D."/>
            <person name="Zhao K."/>
            <person name="Won S.Y."/>
            <person name="Oh T.-J."/>
            <person name="Yu Y."/>
            <person name="Kim N.-H."/>
            <person name="Lee O.R."/>
            <person name="Lee T.-H."/>
            <person name="Bashyal P."/>
            <person name="Kim T.-S."/>
            <person name="Lee W.-H."/>
            <person name="Kawkins C."/>
            <person name="Kim C.-K."/>
            <person name="Kim J.S."/>
            <person name="Ahn B.O."/>
            <person name="Rhee S.Y."/>
            <person name="Sohng J.K."/>
        </authorList>
    </citation>
    <scope>NUCLEOTIDE SEQUENCE</scope>
    <source>
        <tissue evidence="3">Leaf</tissue>
    </source>
</reference>
<gene>
    <name evidence="3" type="ORF">G2W53_040944</name>
</gene>
<evidence type="ECO:0000313" key="4">
    <source>
        <dbReference type="Proteomes" id="UP000634136"/>
    </source>
</evidence>
<dbReference type="Pfam" id="PF25597">
    <property type="entry name" value="SH3_retrovirus"/>
    <property type="match status" value="1"/>
</dbReference>
<dbReference type="EMBL" id="JAAIUW010000013">
    <property type="protein sequence ID" value="KAF7801833.1"/>
    <property type="molecule type" value="Genomic_DNA"/>
</dbReference>
<accession>A0A834SE21</accession>
<evidence type="ECO:0000313" key="3">
    <source>
        <dbReference type="EMBL" id="KAF7801833.1"/>
    </source>
</evidence>
<dbReference type="PANTHER" id="PTHR42648:SF26">
    <property type="entry name" value="INTEGRASE CATALYTIC DOMAIN-CONTAINING PROTEIN"/>
    <property type="match status" value="1"/>
</dbReference>
<evidence type="ECO:0000259" key="2">
    <source>
        <dbReference type="Pfam" id="PF25597"/>
    </source>
</evidence>
<organism evidence="3 4">
    <name type="scientific">Senna tora</name>
    <dbReference type="NCBI Taxonomy" id="362788"/>
    <lineage>
        <taxon>Eukaryota</taxon>
        <taxon>Viridiplantae</taxon>
        <taxon>Streptophyta</taxon>
        <taxon>Embryophyta</taxon>
        <taxon>Tracheophyta</taxon>
        <taxon>Spermatophyta</taxon>
        <taxon>Magnoliopsida</taxon>
        <taxon>eudicotyledons</taxon>
        <taxon>Gunneridae</taxon>
        <taxon>Pentapetalae</taxon>
        <taxon>rosids</taxon>
        <taxon>fabids</taxon>
        <taxon>Fabales</taxon>
        <taxon>Fabaceae</taxon>
        <taxon>Caesalpinioideae</taxon>
        <taxon>Cassia clade</taxon>
        <taxon>Senna</taxon>
    </lineage>
</organism>
<keyword evidence="4" id="KW-1185">Reference proteome</keyword>
<dbReference type="InterPro" id="IPR039537">
    <property type="entry name" value="Retrotran_Ty1/copia-like"/>
</dbReference>
<dbReference type="InterPro" id="IPR057670">
    <property type="entry name" value="SH3_retrovirus"/>
</dbReference>
<dbReference type="PANTHER" id="PTHR42648">
    <property type="entry name" value="TRANSPOSASE, PUTATIVE-RELATED"/>
    <property type="match status" value="1"/>
</dbReference>
<dbReference type="OrthoDB" id="1436950at2759"/>
<evidence type="ECO:0000256" key="1">
    <source>
        <dbReference type="SAM" id="MobiDB-lite"/>
    </source>
</evidence>
<feature type="compositionally biased region" description="Low complexity" evidence="1">
    <location>
        <begin position="172"/>
        <end position="186"/>
    </location>
</feature>
<proteinExistence type="predicted"/>
<feature type="domain" description="Retroviral polymerase SH3-like" evidence="2">
    <location>
        <begin position="55"/>
        <end position="114"/>
    </location>
</feature>